<dbReference type="Proteomes" id="UP001630969">
    <property type="component" value="Unassembled WGS sequence"/>
</dbReference>
<dbReference type="RefSeq" id="WP_408791014.1">
    <property type="nucleotide sequence ID" value="NZ_JBGXBU010000006.1"/>
</dbReference>
<gene>
    <name evidence="1" type="ORF">ACEUDJ_14430</name>
</gene>
<dbReference type="GeneID" id="97221318"/>
<organism evidence="1 2">
    <name type="scientific">Aeromonas bivalvium</name>
    <dbReference type="NCBI Taxonomy" id="440079"/>
    <lineage>
        <taxon>Bacteria</taxon>
        <taxon>Pseudomonadati</taxon>
        <taxon>Pseudomonadota</taxon>
        <taxon>Gammaproteobacteria</taxon>
        <taxon>Aeromonadales</taxon>
        <taxon>Aeromonadaceae</taxon>
        <taxon>Aeromonas</taxon>
    </lineage>
</organism>
<proteinExistence type="predicted"/>
<comment type="caution">
    <text evidence="1">The sequence shown here is derived from an EMBL/GenBank/DDBJ whole genome shotgun (WGS) entry which is preliminary data.</text>
</comment>
<dbReference type="EMBL" id="JBGXBU010000006">
    <property type="protein sequence ID" value="MFM4894054.1"/>
    <property type="molecule type" value="Genomic_DNA"/>
</dbReference>
<name>A0ABW9GTV7_9GAMM</name>
<reference evidence="1 2" key="1">
    <citation type="submission" date="2024-09" db="EMBL/GenBank/DDBJ databases">
        <title>Aeromonas strains Genome sequencing and assembly.</title>
        <authorList>
            <person name="Hu X."/>
            <person name="Tang B."/>
        </authorList>
    </citation>
    <scope>NUCLEOTIDE SEQUENCE [LARGE SCALE GENOMIC DNA]</scope>
    <source>
        <strain evidence="1 2">NB23SCDHY001</strain>
    </source>
</reference>
<evidence type="ECO:0000313" key="1">
    <source>
        <dbReference type="EMBL" id="MFM4894054.1"/>
    </source>
</evidence>
<evidence type="ECO:0000313" key="2">
    <source>
        <dbReference type="Proteomes" id="UP001630969"/>
    </source>
</evidence>
<protein>
    <submittedName>
        <fullName evidence="1">Uncharacterized protein</fullName>
    </submittedName>
</protein>
<accession>A0ABW9GTV7</accession>
<keyword evidence="2" id="KW-1185">Reference proteome</keyword>
<sequence>MNLSLVSQKPSSVAVNGLLRALQESVDVEPYFNRIVVTSPSQWKPTRDEAAILQLDDEAGWPAPVLGEAGEAIGLPVLPLLVCEGQGPGGASSRRGPDVRDPRYYFVSNGIVMDGHEWEDPASSRLLVDKLASYFPLLSRLSLLRQRSPLGSLN</sequence>